<accession>A0A0F8YRT8</accession>
<feature type="non-terminal residue" evidence="1">
    <location>
        <position position="1"/>
    </location>
</feature>
<protein>
    <submittedName>
        <fullName evidence="1">Uncharacterized protein</fullName>
    </submittedName>
</protein>
<reference evidence="1" key="1">
    <citation type="journal article" date="2015" name="Nature">
        <title>Complex archaea that bridge the gap between prokaryotes and eukaryotes.</title>
        <authorList>
            <person name="Spang A."/>
            <person name="Saw J.H."/>
            <person name="Jorgensen S.L."/>
            <person name="Zaremba-Niedzwiedzka K."/>
            <person name="Martijn J."/>
            <person name="Lind A.E."/>
            <person name="van Eijk R."/>
            <person name="Schleper C."/>
            <person name="Guy L."/>
            <person name="Ettema T.J."/>
        </authorList>
    </citation>
    <scope>NUCLEOTIDE SEQUENCE</scope>
</reference>
<gene>
    <name evidence="1" type="ORF">LCGC14_2863260</name>
</gene>
<proteinExistence type="predicted"/>
<organism evidence="1">
    <name type="scientific">marine sediment metagenome</name>
    <dbReference type="NCBI Taxonomy" id="412755"/>
    <lineage>
        <taxon>unclassified sequences</taxon>
        <taxon>metagenomes</taxon>
        <taxon>ecological metagenomes</taxon>
    </lineage>
</organism>
<dbReference type="AlphaFoldDB" id="A0A0F8YRT8"/>
<name>A0A0F8YRT8_9ZZZZ</name>
<comment type="caution">
    <text evidence="1">The sequence shown here is derived from an EMBL/GenBank/DDBJ whole genome shotgun (WGS) entry which is preliminary data.</text>
</comment>
<evidence type="ECO:0000313" key="1">
    <source>
        <dbReference type="EMBL" id="KKK76475.1"/>
    </source>
</evidence>
<sequence>LGGTYRRTDMLEDIRKYSGRIKYQAGIQSMGGNKVVPRAWMIETNLNEPGANYRVLGKAKFYDWNTGTEIEKTVSFYHTDLMNKDDFAREFGEYFAGKYEEENMEIIAFEQTALEHNTGKPY</sequence>
<dbReference type="EMBL" id="LAZR01055388">
    <property type="protein sequence ID" value="KKK76475.1"/>
    <property type="molecule type" value="Genomic_DNA"/>
</dbReference>